<sequence>MADRRFDPAKSDRLDSPERRRQLPPEMVLKELSIQSSDKVLDLGAGTGYFTLPVAQMTKETIYALDIEPKMLESLSARIEEQHLSNVEVLKGDIQEIPLPSQEVDRIIASMVLHEVDLSKTLKEIHRVLKPQGTCLCLEWERKESEEGPPLHHRVKSTDMEQVMEAEGLMPLRTRLLTENHYMILAKKK</sequence>
<dbReference type="Proteomes" id="UP000199387">
    <property type="component" value="Unassembled WGS sequence"/>
</dbReference>
<evidence type="ECO:0000256" key="1">
    <source>
        <dbReference type="SAM" id="MobiDB-lite"/>
    </source>
</evidence>
<dbReference type="STRING" id="1236220.SAMN04488112_107120"/>
<dbReference type="PANTHER" id="PTHR43591:SF24">
    <property type="entry name" value="2-METHOXY-6-POLYPRENYL-1,4-BENZOQUINOL METHYLASE, MITOCHONDRIAL"/>
    <property type="match status" value="1"/>
</dbReference>
<dbReference type="PANTHER" id="PTHR43591">
    <property type="entry name" value="METHYLTRANSFERASE"/>
    <property type="match status" value="1"/>
</dbReference>
<feature type="region of interest" description="Disordered" evidence="1">
    <location>
        <begin position="1"/>
        <end position="22"/>
    </location>
</feature>
<dbReference type="GO" id="GO:0032259">
    <property type="term" value="P:methylation"/>
    <property type="evidence" value="ECO:0007669"/>
    <property type="project" value="UniProtKB-KW"/>
</dbReference>
<accession>A0A1G6L9D8</accession>
<dbReference type="InterPro" id="IPR029063">
    <property type="entry name" value="SAM-dependent_MTases_sf"/>
</dbReference>
<name>A0A1G6L9D8_9BACL</name>
<evidence type="ECO:0000313" key="4">
    <source>
        <dbReference type="Proteomes" id="UP000199387"/>
    </source>
</evidence>
<proteinExistence type="predicted"/>
<keyword evidence="3" id="KW-0489">Methyltransferase</keyword>
<dbReference type="Gene3D" id="3.40.50.150">
    <property type="entry name" value="Vaccinia Virus protein VP39"/>
    <property type="match status" value="1"/>
</dbReference>
<dbReference type="OrthoDB" id="9784101at2"/>
<dbReference type="CDD" id="cd02440">
    <property type="entry name" value="AdoMet_MTases"/>
    <property type="match status" value="1"/>
</dbReference>
<dbReference type="Pfam" id="PF08241">
    <property type="entry name" value="Methyltransf_11"/>
    <property type="match status" value="1"/>
</dbReference>
<dbReference type="InterPro" id="IPR013216">
    <property type="entry name" value="Methyltransf_11"/>
</dbReference>
<dbReference type="RefSeq" id="WP_091568109.1">
    <property type="nucleotide sequence ID" value="NZ_FMZA01000007.1"/>
</dbReference>
<dbReference type="AlphaFoldDB" id="A0A1G6L9D8"/>
<dbReference type="SUPFAM" id="SSF53335">
    <property type="entry name" value="S-adenosyl-L-methionine-dependent methyltransferases"/>
    <property type="match status" value="1"/>
</dbReference>
<protein>
    <submittedName>
        <fullName evidence="3">Methyltransferase domain-containing protein</fullName>
    </submittedName>
</protein>
<organism evidence="3 4">
    <name type="scientific">Melghirimyces thermohalophilus</name>
    <dbReference type="NCBI Taxonomy" id="1236220"/>
    <lineage>
        <taxon>Bacteria</taxon>
        <taxon>Bacillati</taxon>
        <taxon>Bacillota</taxon>
        <taxon>Bacilli</taxon>
        <taxon>Bacillales</taxon>
        <taxon>Thermoactinomycetaceae</taxon>
        <taxon>Melghirimyces</taxon>
    </lineage>
</organism>
<gene>
    <name evidence="3" type="ORF">SAMN04488112_107120</name>
</gene>
<dbReference type="EMBL" id="FMZA01000007">
    <property type="protein sequence ID" value="SDC39874.1"/>
    <property type="molecule type" value="Genomic_DNA"/>
</dbReference>
<keyword evidence="4" id="KW-1185">Reference proteome</keyword>
<reference evidence="3 4" key="1">
    <citation type="submission" date="2016-10" db="EMBL/GenBank/DDBJ databases">
        <authorList>
            <person name="de Groot N.N."/>
        </authorList>
    </citation>
    <scope>NUCLEOTIDE SEQUENCE [LARGE SCALE GENOMIC DNA]</scope>
    <source>
        <strain evidence="3 4">DSM 45514</strain>
    </source>
</reference>
<evidence type="ECO:0000259" key="2">
    <source>
        <dbReference type="Pfam" id="PF08241"/>
    </source>
</evidence>
<dbReference type="GO" id="GO:0008757">
    <property type="term" value="F:S-adenosylmethionine-dependent methyltransferase activity"/>
    <property type="evidence" value="ECO:0007669"/>
    <property type="project" value="InterPro"/>
</dbReference>
<evidence type="ECO:0000313" key="3">
    <source>
        <dbReference type="EMBL" id="SDC39874.1"/>
    </source>
</evidence>
<feature type="domain" description="Methyltransferase type 11" evidence="2">
    <location>
        <begin position="41"/>
        <end position="137"/>
    </location>
</feature>
<keyword evidence="3" id="KW-0808">Transferase</keyword>